<dbReference type="InterPro" id="IPR035919">
    <property type="entry name" value="EAL_sf"/>
</dbReference>
<dbReference type="SMART" id="SM00267">
    <property type="entry name" value="GGDEF"/>
    <property type="match status" value="1"/>
</dbReference>
<dbReference type="Gene3D" id="3.30.450.20">
    <property type="entry name" value="PAS domain"/>
    <property type="match status" value="1"/>
</dbReference>
<dbReference type="SUPFAM" id="SSF141868">
    <property type="entry name" value="EAL domain-like"/>
    <property type="match status" value="1"/>
</dbReference>
<dbReference type="InterPro" id="IPR043128">
    <property type="entry name" value="Rev_trsase/Diguanyl_cyclase"/>
</dbReference>
<protein>
    <submittedName>
        <fullName evidence="4">EAL domain-containing protein</fullName>
    </submittedName>
</protein>
<dbReference type="InterPro" id="IPR029787">
    <property type="entry name" value="Nucleotide_cyclase"/>
</dbReference>
<keyword evidence="1" id="KW-1133">Transmembrane helix</keyword>
<proteinExistence type="predicted"/>
<evidence type="ECO:0000256" key="1">
    <source>
        <dbReference type="SAM" id="Phobius"/>
    </source>
</evidence>
<dbReference type="EMBL" id="JAQLOI010000001">
    <property type="protein sequence ID" value="MDB1124347.1"/>
    <property type="molecule type" value="Genomic_DNA"/>
</dbReference>
<dbReference type="InterPro" id="IPR001633">
    <property type="entry name" value="EAL_dom"/>
</dbReference>
<feature type="domain" description="GGDEF" evidence="3">
    <location>
        <begin position="211"/>
        <end position="344"/>
    </location>
</feature>
<dbReference type="SUPFAM" id="SSF55073">
    <property type="entry name" value="Nucleotide cyclase"/>
    <property type="match status" value="1"/>
</dbReference>
<dbReference type="CDD" id="cd01949">
    <property type="entry name" value="GGDEF"/>
    <property type="match status" value="1"/>
</dbReference>
<organism evidence="4 5">
    <name type="scientific">Vibrio algarum</name>
    <dbReference type="NCBI Taxonomy" id="3020714"/>
    <lineage>
        <taxon>Bacteria</taxon>
        <taxon>Pseudomonadati</taxon>
        <taxon>Pseudomonadota</taxon>
        <taxon>Gammaproteobacteria</taxon>
        <taxon>Vibrionales</taxon>
        <taxon>Vibrionaceae</taxon>
        <taxon>Vibrio</taxon>
    </lineage>
</organism>
<dbReference type="PROSITE" id="PS50887">
    <property type="entry name" value="GGDEF"/>
    <property type="match status" value="1"/>
</dbReference>
<dbReference type="InterPro" id="IPR000160">
    <property type="entry name" value="GGDEF_dom"/>
</dbReference>
<keyword evidence="5" id="KW-1185">Reference proteome</keyword>
<dbReference type="InterPro" id="IPR052155">
    <property type="entry name" value="Biofilm_reg_signaling"/>
</dbReference>
<dbReference type="Pfam" id="PF00563">
    <property type="entry name" value="EAL"/>
    <property type="match status" value="1"/>
</dbReference>
<dbReference type="Pfam" id="PF00990">
    <property type="entry name" value="GGDEF"/>
    <property type="match status" value="1"/>
</dbReference>
<feature type="domain" description="EAL" evidence="2">
    <location>
        <begin position="353"/>
        <end position="607"/>
    </location>
</feature>
<dbReference type="CDD" id="cd01948">
    <property type="entry name" value="EAL"/>
    <property type="match status" value="1"/>
</dbReference>
<dbReference type="Proteomes" id="UP001210678">
    <property type="component" value="Unassembled WGS sequence"/>
</dbReference>
<feature type="transmembrane region" description="Helical" evidence="1">
    <location>
        <begin position="136"/>
        <end position="161"/>
    </location>
</feature>
<evidence type="ECO:0000313" key="5">
    <source>
        <dbReference type="Proteomes" id="UP001210678"/>
    </source>
</evidence>
<evidence type="ECO:0000259" key="2">
    <source>
        <dbReference type="PROSITE" id="PS50883"/>
    </source>
</evidence>
<dbReference type="NCBIfam" id="TIGR00254">
    <property type="entry name" value="GGDEF"/>
    <property type="match status" value="1"/>
</dbReference>
<dbReference type="Gene3D" id="3.30.70.270">
    <property type="match status" value="1"/>
</dbReference>
<dbReference type="PROSITE" id="PS50883">
    <property type="entry name" value="EAL"/>
    <property type="match status" value="1"/>
</dbReference>
<dbReference type="SMART" id="SM00052">
    <property type="entry name" value="EAL"/>
    <property type="match status" value="1"/>
</dbReference>
<name>A0ABT4YS10_9VIBR</name>
<evidence type="ECO:0000313" key="4">
    <source>
        <dbReference type="EMBL" id="MDB1124347.1"/>
    </source>
</evidence>
<keyword evidence="1" id="KW-0812">Transmembrane</keyword>
<sequence length="610" mass="68265">MTCSVKIEREGRFWGVATIDIELSGVNQLLMEIKAQSGIVSFILDSNEQFVATSLPRNYDLLMKNIEKVANSDSSLTSLVAAVHHSDSSFVQLDSSFLGSERAILVVNELIDQNWHIGVIFPDSIAKKQINLLNNYFYLFIVFLSIIFAAVIIITFIIGFWNVTLSKTVKTKTDQLVEESFKDSLTGLPNQSGMFTELDQKIRVAEASSESSFAILFIDIDDFKKQNDRFGLAKGDQLLRLVASRLKSAMRTSDFICRFGGDEFVVITKISSEKHDAEAVCSHLLNTIKAPFLLDGKEVNITTSIGVACYNKDGSQVTELLRNASIAKREAKNTARNSFSFSSTDMNKRTLRKMTLEENLKGAIERGEISIAYQPIVDLATGQPRKFEALARWTNPTLGVVPPWEFIELAERNGTILELGTYILKQSLSACSRMRDRHNQDYMIAVNVSPKQFYDPHFASHVIQILIDLQLPANCLTLEITEGVLIDNKEKSEAVIQELCASGIKIAMDDFGTGYSSLSYIRNYSFDIIKIDKEFIDDLVTDPKSMRLVEATLAMANSLGIDVVAEGIEVIEQAELLKQKGCKYAQGYLYARPLNEEALEAWLLDSYWNT</sequence>
<accession>A0ABT4YS10</accession>
<dbReference type="PANTHER" id="PTHR44757">
    <property type="entry name" value="DIGUANYLATE CYCLASE DGCP"/>
    <property type="match status" value="1"/>
</dbReference>
<dbReference type="Gene3D" id="3.20.20.450">
    <property type="entry name" value="EAL domain"/>
    <property type="match status" value="1"/>
</dbReference>
<gene>
    <name evidence="4" type="ORF">PGX00_12060</name>
</gene>
<keyword evidence="1" id="KW-0472">Membrane</keyword>
<comment type="caution">
    <text evidence="4">The sequence shown here is derived from an EMBL/GenBank/DDBJ whole genome shotgun (WGS) entry which is preliminary data.</text>
</comment>
<dbReference type="PANTHER" id="PTHR44757:SF2">
    <property type="entry name" value="BIOFILM ARCHITECTURE MAINTENANCE PROTEIN MBAA"/>
    <property type="match status" value="1"/>
</dbReference>
<reference evidence="4 5" key="1">
    <citation type="submission" date="2023-01" db="EMBL/GenBank/DDBJ databases">
        <title>Vibrio sp. KJ40-1 sp.nov, isolated from marine algae.</title>
        <authorList>
            <person name="Butt M."/>
            <person name="Kim J.M.J."/>
            <person name="Jeon C.O.C."/>
        </authorList>
    </citation>
    <scope>NUCLEOTIDE SEQUENCE [LARGE SCALE GENOMIC DNA]</scope>
    <source>
        <strain evidence="4 5">KJ40-1</strain>
    </source>
</reference>
<evidence type="ECO:0000259" key="3">
    <source>
        <dbReference type="PROSITE" id="PS50887"/>
    </source>
</evidence>